<evidence type="ECO:0000256" key="1">
    <source>
        <dbReference type="SAM" id="MobiDB-lite"/>
    </source>
</evidence>
<evidence type="ECO:0000313" key="4">
    <source>
        <dbReference type="Proteomes" id="UP000270291"/>
    </source>
</evidence>
<dbReference type="AlphaFoldDB" id="A0A3R9MKI5"/>
<gene>
    <name evidence="3" type="ORF">EI293_12375</name>
</gene>
<feature type="chain" id="PRO_5018524406" evidence="2">
    <location>
        <begin position="21"/>
        <end position="193"/>
    </location>
</feature>
<feature type="region of interest" description="Disordered" evidence="1">
    <location>
        <begin position="30"/>
        <end position="49"/>
    </location>
</feature>
<feature type="signal peptide" evidence="2">
    <location>
        <begin position="1"/>
        <end position="20"/>
    </location>
</feature>
<accession>A0A3R9MKI5</accession>
<dbReference type="RefSeq" id="WP_125438132.1">
    <property type="nucleotide sequence ID" value="NZ_RWIU01000004.1"/>
</dbReference>
<proteinExistence type="predicted"/>
<comment type="caution">
    <text evidence="3">The sequence shown here is derived from an EMBL/GenBank/DDBJ whole genome shotgun (WGS) entry which is preliminary data.</text>
</comment>
<evidence type="ECO:0000256" key="2">
    <source>
        <dbReference type="SAM" id="SignalP"/>
    </source>
</evidence>
<dbReference type="Proteomes" id="UP000270291">
    <property type="component" value="Unassembled WGS sequence"/>
</dbReference>
<dbReference type="EMBL" id="RWIU01000004">
    <property type="protein sequence ID" value="RSK42590.1"/>
    <property type="molecule type" value="Genomic_DNA"/>
</dbReference>
<protein>
    <submittedName>
        <fullName evidence="3">Uncharacterized protein</fullName>
    </submittedName>
</protein>
<organism evidence="3 4">
    <name type="scientific">Hymenobacter perfusus</name>
    <dbReference type="NCBI Taxonomy" id="1236770"/>
    <lineage>
        <taxon>Bacteria</taxon>
        <taxon>Pseudomonadati</taxon>
        <taxon>Bacteroidota</taxon>
        <taxon>Cytophagia</taxon>
        <taxon>Cytophagales</taxon>
        <taxon>Hymenobacteraceae</taxon>
        <taxon>Hymenobacter</taxon>
    </lineage>
</organism>
<sequence length="193" mass="20787">MLVALFLSSAKAASAASLYAAVLLGAGAGDSDGEKQPVRKASGSAARSVRPAAQLPVPTRLVRVTNDSLAGQPFGPEPTVQELLQNGGIIVSRKPYRNLYEAGQVDTILLVRHQGNVFEFYRAPEKDLLRDAVVTNFAPAYGRRLRTRLATAHRPAPGSTDKVRIGDSERTNYVSVVYQSGRLSTVHVEPYVD</sequence>
<name>A0A3R9MKI5_9BACT</name>
<keyword evidence="4" id="KW-1185">Reference proteome</keyword>
<dbReference type="OrthoDB" id="882271at2"/>
<keyword evidence="2" id="KW-0732">Signal</keyword>
<evidence type="ECO:0000313" key="3">
    <source>
        <dbReference type="EMBL" id="RSK42590.1"/>
    </source>
</evidence>
<reference evidence="3 4" key="1">
    <citation type="submission" date="2018-12" db="EMBL/GenBank/DDBJ databases">
        <authorList>
            <person name="Feng G."/>
            <person name="Zhu H."/>
        </authorList>
    </citation>
    <scope>NUCLEOTIDE SEQUENCE [LARGE SCALE GENOMIC DNA]</scope>
    <source>
        <strain evidence="3 4">LMG 26000</strain>
    </source>
</reference>